<dbReference type="PANTHER" id="PTHR11264">
    <property type="entry name" value="URACIL-DNA GLYCOSYLASE"/>
    <property type="match status" value="1"/>
</dbReference>
<dbReference type="NCBIfam" id="TIGR00628">
    <property type="entry name" value="ung"/>
    <property type="match status" value="1"/>
</dbReference>
<organism evidence="13 14">
    <name type="scientific">Alkalibacterium olivapovliticus</name>
    <dbReference type="NCBI Taxonomy" id="99907"/>
    <lineage>
        <taxon>Bacteria</taxon>
        <taxon>Bacillati</taxon>
        <taxon>Bacillota</taxon>
        <taxon>Bacilli</taxon>
        <taxon>Lactobacillales</taxon>
        <taxon>Carnobacteriaceae</taxon>
        <taxon>Alkalibacterium</taxon>
    </lineage>
</organism>
<dbReference type="GO" id="GO:0004844">
    <property type="term" value="F:uracil DNA N-glycosylase activity"/>
    <property type="evidence" value="ECO:0007669"/>
    <property type="project" value="UniProtKB-UniRule"/>
</dbReference>
<evidence type="ECO:0000313" key="14">
    <source>
        <dbReference type="Proteomes" id="UP000238205"/>
    </source>
</evidence>
<gene>
    <name evidence="9" type="primary">ung</name>
    <name evidence="13" type="ORF">CLV38_10391</name>
</gene>
<dbReference type="OrthoDB" id="9804372at2"/>
<comment type="function">
    <text evidence="2 9 11">Excises uracil residues from the DNA which can arise as a result of misincorporation of dUMP residues by DNA polymerase or due to deamination of cytosine.</text>
</comment>
<keyword evidence="6 9" id="KW-0227">DNA damage</keyword>
<evidence type="ECO:0000256" key="5">
    <source>
        <dbReference type="ARBA" id="ARBA00018429"/>
    </source>
</evidence>
<dbReference type="EMBL" id="PVTO01000003">
    <property type="protein sequence ID" value="PRY83668.1"/>
    <property type="molecule type" value="Genomic_DNA"/>
</dbReference>
<proteinExistence type="inferred from homology"/>
<dbReference type="PANTHER" id="PTHR11264:SF0">
    <property type="entry name" value="URACIL-DNA GLYCOSYLASE"/>
    <property type="match status" value="1"/>
</dbReference>
<feature type="domain" description="Uracil-DNA glycosylase-like" evidence="12">
    <location>
        <begin position="50"/>
        <end position="210"/>
    </location>
</feature>
<evidence type="ECO:0000256" key="1">
    <source>
        <dbReference type="ARBA" id="ARBA00001400"/>
    </source>
</evidence>
<evidence type="ECO:0000256" key="4">
    <source>
        <dbReference type="ARBA" id="ARBA00012030"/>
    </source>
</evidence>
<name>A0A2T0WAD1_9LACT</name>
<dbReference type="AlphaFoldDB" id="A0A2T0WAD1"/>
<evidence type="ECO:0000259" key="12">
    <source>
        <dbReference type="SMART" id="SM00986"/>
    </source>
</evidence>
<comment type="catalytic activity">
    <reaction evidence="1 9 11">
        <text>Hydrolyzes single-stranded DNA or mismatched double-stranded DNA and polynucleotides, releasing free uracil.</text>
        <dbReference type="EC" id="3.2.2.27"/>
    </reaction>
</comment>
<dbReference type="FunFam" id="3.40.470.10:FF:000001">
    <property type="entry name" value="Uracil-DNA glycosylase"/>
    <property type="match status" value="1"/>
</dbReference>
<comment type="caution">
    <text evidence="13">The sequence shown here is derived from an EMBL/GenBank/DDBJ whole genome shotgun (WGS) entry which is preliminary data.</text>
</comment>
<keyword evidence="8 9" id="KW-0234">DNA repair</keyword>
<dbReference type="InterPro" id="IPR036895">
    <property type="entry name" value="Uracil-DNA_glycosylase-like_sf"/>
</dbReference>
<dbReference type="EC" id="3.2.2.27" evidence="4 9"/>
<dbReference type="Gene3D" id="3.40.470.10">
    <property type="entry name" value="Uracil-DNA glycosylase-like domain"/>
    <property type="match status" value="1"/>
</dbReference>
<reference evidence="13 14" key="1">
    <citation type="submission" date="2018-03" db="EMBL/GenBank/DDBJ databases">
        <title>Genomic Encyclopedia of Archaeal and Bacterial Type Strains, Phase II (KMG-II): from individual species to whole genera.</title>
        <authorList>
            <person name="Goeker M."/>
        </authorList>
    </citation>
    <scope>NUCLEOTIDE SEQUENCE [LARGE SCALE GENOMIC DNA]</scope>
    <source>
        <strain evidence="13 14">DSM 13175</strain>
    </source>
</reference>
<evidence type="ECO:0000256" key="2">
    <source>
        <dbReference type="ARBA" id="ARBA00002631"/>
    </source>
</evidence>
<dbReference type="PROSITE" id="PS00130">
    <property type="entry name" value="U_DNA_GLYCOSYLASE"/>
    <property type="match status" value="1"/>
</dbReference>
<dbReference type="GO" id="GO:0097510">
    <property type="term" value="P:base-excision repair, AP site formation via deaminated base removal"/>
    <property type="evidence" value="ECO:0007669"/>
    <property type="project" value="TreeGrafter"/>
</dbReference>
<keyword evidence="7 9" id="KW-0378">Hydrolase</keyword>
<dbReference type="InterPro" id="IPR002043">
    <property type="entry name" value="UDG_fam1"/>
</dbReference>
<dbReference type="InterPro" id="IPR005122">
    <property type="entry name" value="Uracil-DNA_glycosylase-like"/>
</dbReference>
<dbReference type="InterPro" id="IPR018085">
    <property type="entry name" value="Ura-DNA_Glyclase_AS"/>
</dbReference>
<dbReference type="SUPFAM" id="SSF52141">
    <property type="entry name" value="Uracil-DNA glycosylase-like"/>
    <property type="match status" value="1"/>
</dbReference>
<keyword evidence="9" id="KW-0963">Cytoplasm</keyword>
<dbReference type="NCBIfam" id="NF003592">
    <property type="entry name" value="PRK05254.1-5"/>
    <property type="match status" value="1"/>
</dbReference>
<evidence type="ECO:0000313" key="13">
    <source>
        <dbReference type="EMBL" id="PRY83668.1"/>
    </source>
</evidence>
<comment type="subcellular location">
    <subcellularLocation>
        <location evidence="9">Cytoplasm</location>
    </subcellularLocation>
</comment>
<evidence type="ECO:0000256" key="11">
    <source>
        <dbReference type="RuleBase" id="RU003780"/>
    </source>
</evidence>
<evidence type="ECO:0000256" key="9">
    <source>
        <dbReference type="HAMAP-Rule" id="MF_00148"/>
    </source>
</evidence>
<sequence length="228" mass="26048">MSIPVTNDWKPILEQAIQSSTYQNLRDFLKEEYASQTIYPEMTDIWQAFEWTPYSEVKVVLLGQDPYHGVKQAHGLSFSVRPGVTVPPSLKNMYKELERDLSIQPVNHGYLRKWAEEGVLLLNTVLTVREGQAHSHRGKGWEELTDYVITQLNERDEPIVFLLWGNAAQKKQKMIDDTKHIVLTTSHPSPLSAYRGFLGSGIFSDTNKALEDIGVEPIDWKLPENPVE</sequence>
<evidence type="ECO:0000256" key="3">
    <source>
        <dbReference type="ARBA" id="ARBA00008184"/>
    </source>
</evidence>
<protein>
    <recommendedName>
        <fullName evidence="5 9">Uracil-DNA glycosylase</fullName>
        <shortName evidence="9">UDG</shortName>
        <ecNumber evidence="4 9">3.2.2.27</ecNumber>
    </recommendedName>
</protein>
<comment type="similarity">
    <text evidence="3 9 11">Belongs to the uracil-DNA glycosylase (UDG) superfamily. UNG family.</text>
</comment>
<dbReference type="GO" id="GO:0005737">
    <property type="term" value="C:cytoplasm"/>
    <property type="evidence" value="ECO:0007669"/>
    <property type="project" value="UniProtKB-SubCell"/>
</dbReference>
<dbReference type="NCBIfam" id="NF003591">
    <property type="entry name" value="PRK05254.1-4"/>
    <property type="match status" value="1"/>
</dbReference>
<dbReference type="Proteomes" id="UP000238205">
    <property type="component" value="Unassembled WGS sequence"/>
</dbReference>
<keyword evidence="14" id="KW-1185">Reference proteome</keyword>
<dbReference type="Pfam" id="PF03167">
    <property type="entry name" value="UDG"/>
    <property type="match status" value="1"/>
</dbReference>
<feature type="active site" description="Proton acceptor" evidence="9 10">
    <location>
        <position position="65"/>
    </location>
</feature>
<dbReference type="RefSeq" id="WP_106191045.1">
    <property type="nucleotide sequence ID" value="NZ_PVTO01000003.1"/>
</dbReference>
<evidence type="ECO:0000256" key="8">
    <source>
        <dbReference type="ARBA" id="ARBA00023204"/>
    </source>
</evidence>
<dbReference type="NCBIfam" id="NF003589">
    <property type="entry name" value="PRK05254.1-2"/>
    <property type="match status" value="1"/>
</dbReference>
<dbReference type="NCBIfam" id="NF003588">
    <property type="entry name" value="PRK05254.1-1"/>
    <property type="match status" value="1"/>
</dbReference>
<dbReference type="CDD" id="cd10027">
    <property type="entry name" value="UDG-F1-like"/>
    <property type="match status" value="1"/>
</dbReference>
<dbReference type="HAMAP" id="MF_00148">
    <property type="entry name" value="UDG"/>
    <property type="match status" value="1"/>
</dbReference>
<evidence type="ECO:0000256" key="7">
    <source>
        <dbReference type="ARBA" id="ARBA00022801"/>
    </source>
</evidence>
<dbReference type="SMART" id="SM00986">
    <property type="entry name" value="UDG"/>
    <property type="match status" value="1"/>
</dbReference>
<accession>A0A2T0WAD1</accession>
<evidence type="ECO:0000256" key="10">
    <source>
        <dbReference type="PROSITE-ProRule" id="PRU10072"/>
    </source>
</evidence>
<evidence type="ECO:0000256" key="6">
    <source>
        <dbReference type="ARBA" id="ARBA00022763"/>
    </source>
</evidence>
<dbReference type="SMART" id="SM00987">
    <property type="entry name" value="UreE_C"/>
    <property type="match status" value="1"/>
</dbReference>